<dbReference type="InterPro" id="IPR001962">
    <property type="entry name" value="Asn_synthase"/>
</dbReference>
<dbReference type="GO" id="GO:0005829">
    <property type="term" value="C:cytosol"/>
    <property type="evidence" value="ECO:0007669"/>
    <property type="project" value="TreeGrafter"/>
</dbReference>
<dbReference type="AlphaFoldDB" id="A0A8J4WB59"/>
<evidence type="ECO:0000256" key="1">
    <source>
        <dbReference type="ARBA" id="ARBA00005752"/>
    </source>
</evidence>
<dbReference type="PANTHER" id="PTHR43284:SF1">
    <property type="entry name" value="ASPARAGINE SYNTHETASE"/>
    <property type="match status" value="1"/>
</dbReference>
<dbReference type="SUPFAM" id="SSF52402">
    <property type="entry name" value="Adenine nucleotide alpha hydrolases-like"/>
    <property type="match status" value="1"/>
</dbReference>
<comment type="caution">
    <text evidence="4">The sequence shown here is derived from an EMBL/GenBank/DDBJ whole genome shotgun (WGS) entry which is preliminary data.</text>
</comment>
<evidence type="ECO:0000259" key="3">
    <source>
        <dbReference type="Pfam" id="PF00733"/>
    </source>
</evidence>
<accession>A0A8J4WB59</accession>
<name>A0A8J4WB59_9STRA</name>
<dbReference type="PANTHER" id="PTHR43284">
    <property type="entry name" value="ASPARAGINE SYNTHETASE (GLUTAMINE-HYDROLYZING)"/>
    <property type="match status" value="1"/>
</dbReference>
<dbReference type="Pfam" id="PF00733">
    <property type="entry name" value="Asn_synthase"/>
    <property type="match status" value="1"/>
</dbReference>
<evidence type="ECO:0000256" key="2">
    <source>
        <dbReference type="PIRSR" id="PIRSR001589-3"/>
    </source>
</evidence>
<gene>
    <name evidence="4" type="ORF">G195_001741</name>
</gene>
<organism evidence="4 5">
    <name type="scientific">Phytophthora kernoviae 00238/432</name>
    <dbReference type="NCBI Taxonomy" id="1284355"/>
    <lineage>
        <taxon>Eukaryota</taxon>
        <taxon>Sar</taxon>
        <taxon>Stramenopiles</taxon>
        <taxon>Oomycota</taxon>
        <taxon>Peronosporomycetes</taxon>
        <taxon>Peronosporales</taxon>
        <taxon>Peronosporaceae</taxon>
        <taxon>Phytophthora</taxon>
    </lineage>
</organism>
<protein>
    <recommendedName>
        <fullName evidence="3">Asparagine synthetase domain-containing protein</fullName>
    </recommendedName>
</protein>
<evidence type="ECO:0000313" key="5">
    <source>
        <dbReference type="Proteomes" id="UP000702964"/>
    </source>
</evidence>
<dbReference type="PIRSF" id="PIRSF001589">
    <property type="entry name" value="Asn_synthetase_glu-h"/>
    <property type="match status" value="1"/>
</dbReference>
<feature type="domain" description="Asparagine synthetase" evidence="3">
    <location>
        <begin position="46"/>
        <end position="418"/>
    </location>
</feature>
<evidence type="ECO:0000313" key="4">
    <source>
        <dbReference type="EMBL" id="KAF4324920.1"/>
    </source>
</evidence>
<dbReference type="Gene3D" id="3.40.50.620">
    <property type="entry name" value="HUPs"/>
    <property type="match status" value="1"/>
</dbReference>
<reference evidence="4" key="1">
    <citation type="journal article" date="2015" name="Genom Data">
        <title>Draft genome sequences of Phytophthora kernoviae and Phytophthora ramorum lineage EU2 from Scotland.</title>
        <authorList>
            <person name="Sambles C."/>
            <person name="Schlenzig A."/>
            <person name="O'Neill P."/>
            <person name="Grant M."/>
            <person name="Studholme D.J."/>
        </authorList>
    </citation>
    <scope>NUCLEOTIDE SEQUENCE</scope>
    <source>
        <strain evidence="4">00238/432</strain>
    </source>
</reference>
<dbReference type="InterPro" id="IPR051786">
    <property type="entry name" value="ASN_synthetase/amidase"/>
</dbReference>
<dbReference type="InterPro" id="IPR014729">
    <property type="entry name" value="Rossmann-like_a/b/a_fold"/>
</dbReference>
<feature type="site" description="Important for beta-aspartyl-AMP intermediate formation" evidence="2">
    <location>
        <position position="167"/>
    </location>
</feature>
<dbReference type="CDD" id="cd01991">
    <property type="entry name" value="Asn_synthase_B_C"/>
    <property type="match status" value="1"/>
</dbReference>
<dbReference type="GO" id="GO:0004066">
    <property type="term" value="F:asparagine synthase (glutamine-hydrolyzing) activity"/>
    <property type="evidence" value="ECO:0007669"/>
    <property type="project" value="InterPro"/>
</dbReference>
<sequence length="435" mass="49878">MFKSVSKLRAGHTLTISNETMTIEPYHEIEFAPEYNRSFADFAEEARAVITDSVNIHRNSDVPRGCFLSSGVDSSSLAGLLQRFEPTQTFSVGFDVEGYSELDAARNTARFLGTEHHEMKITAKEYLEELPSILWYMDEPVADPSAVGLYFVSKLASNHVKVAFSGEGADEFFGGYNIYREPYSLRMFKYMPEALRSMSGHLGRLMPPGMKGKSFLERGSMSLEERFVGNAKIFVDSEKENVLTSSFVASGQFTSTEFITSSLYNKVRHHDDITKMQYIDIHTWLRGNILLKADKMSMAHSLELRVPFMDIEVFKLAAKLPPEYKISPTNTKLLLREAMKEILPPDVQQRRKLGFPVPTRIWLKNEWYDWAKNLISTSRVEQWINKIYVLQLLDIHKEGKVDVSRKLWTILVFMMWHQVHIEGANASHEYKTLVT</sequence>
<proteinExistence type="inferred from homology"/>
<comment type="similarity">
    <text evidence="1">Belongs to the asparagine synthetase family.</text>
</comment>
<dbReference type="Proteomes" id="UP000702964">
    <property type="component" value="Unassembled WGS sequence"/>
</dbReference>
<dbReference type="GO" id="GO:0006529">
    <property type="term" value="P:asparagine biosynthetic process"/>
    <property type="evidence" value="ECO:0007669"/>
    <property type="project" value="InterPro"/>
</dbReference>
<dbReference type="InterPro" id="IPR006426">
    <property type="entry name" value="Asn_synth_AEB"/>
</dbReference>
<dbReference type="NCBIfam" id="TIGR01536">
    <property type="entry name" value="asn_synth_AEB"/>
    <property type="match status" value="1"/>
</dbReference>
<reference evidence="4" key="2">
    <citation type="submission" date="2020-02" db="EMBL/GenBank/DDBJ databases">
        <authorList>
            <person name="Studholme D.J."/>
        </authorList>
    </citation>
    <scope>NUCLEOTIDE SEQUENCE</scope>
    <source>
        <strain evidence="4">00238/432</strain>
    </source>
</reference>
<dbReference type="EMBL" id="AOFI03000011">
    <property type="protein sequence ID" value="KAF4324920.1"/>
    <property type="molecule type" value="Genomic_DNA"/>
</dbReference>